<dbReference type="PANTHER" id="PTHR19446">
    <property type="entry name" value="REVERSE TRANSCRIPTASES"/>
    <property type="match status" value="1"/>
</dbReference>
<feature type="region of interest" description="Disordered" evidence="1">
    <location>
        <begin position="1"/>
        <end position="49"/>
    </location>
</feature>
<sequence length="1193" mass="133040">MDSEHSESSDSEHSATSEDEDMGQSMEHADSNPPTRSNSTNDLQHTTPYDDTASEAISVDSVATDHPGIVVHAFPAHYNSFEVLDDADDEIDATPAPYIVTVDGNPNLYATHARSNEDLQCYNAFNTDVESMTVGELTDYLEHYANSFQSEDDPSIALAMIQANPGHLAPILDVQTPTNIEVLVHKAPGHALQRFIQSHSYLDRIIDAMQEQANATLPQPLQSVLAKTTRRLTTTQRRSMEAPLTANEFYFAITKSARNKAPGPDGLPIEYYLTDPHNWARVFEVCYSNQLHRGPGERLEPGNHRPLTLLNSDAKLGPKIMSYRLGKTLPTILHEDQNGFVPGRPIQQALFEFTSIQQYCKLNDVTSAGAVLLDFAKAFDSVLWEVLDEVLRHFNFGPTFRAWIKTFYNNTLIYILINGKPLDPFELGAGVRQGDPLSPGLFVLFIEPMLNYIRFHLPGITIDRTKHATIAFADDCTGILADLNDTPRFLDLVEDFCKATGMRLNRRKTQVLPFIPWRDQALPSRLASLGINITPNSGHCKLLGVFFGPNVSHDRRLDHLLPLVHQRCLLWRHRARTIHGRVVLLRTMILPLIWYTTTVTCTPLDSLNRFSPLLLDFLNKKTTVELPDRAAKGILAKEWYTVPRTKGGLGLPTLSATTRSLQLNLFFGAGGKGPVQMDLAAINAKRDAWFATHDPPFISRPSDAELDIAIDALMAANLTGDPSDLRSRALLRCPTKSAENHTMWIPAMKLSLTLPLASILQSLGSSSMPAIWTNNSDQLRNFTVVRGQGIRFDCIDASTCAKLSNLQLTICDEVHKVSSFSRHGTKYFVEISRLDPDVSDEMIFDHFFAMGCQPLDVRPAVNVGSMTSRNRVVHFNYAKIPPMLLDTAGKSVREVWFGQEELLAILNHRDRKYNKHLPPSIAARQTKPTAPATAKPNRKTNPSVPDGPMECLPFSVGMQDLAPSFTAGANSSPLVCTRPQPSDPPHEWYTKIKAQCIPGFVAPAPADSHIYIEPKTAFEDPVNGVQSWSISLFNRFEALTSGEEGAIPQDIDIRILPVMEDSPRPLSACLPMPEWYSTLQSCLSHSYKQYDDSLLHSIAAQPSFYRPWLANKNHALLERYVDAHALQRFAITHDPSDTIWSQKRLLIADAAMETWHQDEPPTDGELLAYLISRAVDMADIARELDLARRLQPV</sequence>
<dbReference type="InterPro" id="IPR043502">
    <property type="entry name" value="DNA/RNA_pol_sf"/>
</dbReference>
<dbReference type="SUPFAM" id="SSF56672">
    <property type="entry name" value="DNA/RNA polymerases"/>
    <property type="match status" value="1"/>
</dbReference>
<feature type="domain" description="Reverse transcriptase" evidence="2">
    <location>
        <begin position="266"/>
        <end position="533"/>
    </location>
</feature>
<dbReference type="InterPro" id="IPR000477">
    <property type="entry name" value="RT_dom"/>
</dbReference>
<reference evidence="3" key="1">
    <citation type="submission" date="2018-07" db="EMBL/GenBank/DDBJ databases">
        <title>Annotation of Aphanomyces astaci genome assembly.</title>
        <authorList>
            <person name="Studholme D.J."/>
        </authorList>
    </citation>
    <scope>NUCLEOTIDE SEQUENCE [LARGE SCALE GENOMIC DNA]</scope>
    <source>
        <strain evidence="3">Pc</strain>
    </source>
</reference>
<dbReference type="Proteomes" id="UP000284702">
    <property type="component" value="Unassembled WGS sequence"/>
</dbReference>
<protein>
    <recommendedName>
        <fullName evidence="2">Reverse transcriptase domain-containing protein</fullName>
    </recommendedName>
</protein>
<name>A0A425DIW6_APHAT</name>
<dbReference type="VEuPathDB" id="FungiDB:H257_18809"/>
<comment type="caution">
    <text evidence="3">The sequence shown here is derived from an EMBL/GenBank/DDBJ whole genome shotgun (WGS) entry which is preliminary data.</text>
</comment>
<gene>
    <name evidence="3" type="ORF">B5M09_010620</name>
</gene>
<accession>A0A425DIW6</accession>
<dbReference type="CDD" id="cd01650">
    <property type="entry name" value="RT_nLTR_like"/>
    <property type="match status" value="1"/>
</dbReference>
<dbReference type="PROSITE" id="PS50878">
    <property type="entry name" value="RT_POL"/>
    <property type="match status" value="1"/>
</dbReference>
<evidence type="ECO:0000313" key="4">
    <source>
        <dbReference type="Proteomes" id="UP000284702"/>
    </source>
</evidence>
<keyword evidence="4" id="KW-1185">Reference proteome</keyword>
<evidence type="ECO:0000259" key="2">
    <source>
        <dbReference type="PROSITE" id="PS50878"/>
    </source>
</evidence>
<feature type="region of interest" description="Disordered" evidence="1">
    <location>
        <begin position="918"/>
        <end position="947"/>
    </location>
</feature>
<feature type="compositionally biased region" description="Polar residues" evidence="1">
    <location>
        <begin position="32"/>
        <end position="49"/>
    </location>
</feature>
<dbReference type="EMBL" id="MZMZ02001508">
    <property type="protein sequence ID" value="RQM29192.1"/>
    <property type="molecule type" value="Genomic_DNA"/>
</dbReference>
<evidence type="ECO:0000256" key="1">
    <source>
        <dbReference type="SAM" id="MobiDB-lite"/>
    </source>
</evidence>
<evidence type="ECO:0000313" key="3">
    <source>
        <dbReference type="EMBL" id="RQM29192.1"/>
    </source>
</evidence>
<dbReference type="Pfam" id="PF00078">
    <property type="entry name" value="RVT_1"/>
    <property type="match status" value="1"/>
</dbReference>
<organism evidence="3 4">
    <name type="scientific">Aphanomyces astaci</name>
    <name type="common">Crayfish plague agent</name>
    <dbReference type="NCBI Taxonomy" id="112090"/>
    <lineage>
        <taxon>Eukaryota</taxon>
        <taxon>Sar</taxon>
        <taxon>Stramenopiles</taxon>
        <taxon>Oomycota</taxon>
        <taxon>Saprolegniomycetes</taxon>
        <taxon>Saprolegniales</taxon>
        <taxon>Verrucalvaceae</taxon>
        <taxon>Aphanomyces</taxon>
    </lineage>
</organism>
<proteinExistence type="predicted"/>
<dbReference type="AlphaFoldDB" id="A0A425DIW6"/>
<feature type="compositionally biased region" description="Basic and acidic residues" evidence="1">
    <location>
        <begin position="1"/>
        <end position="16"/>
    </location>
</feature>